<organism evidence="3 4">
    <name type="scientific">Paenibacillus profundus</name>
    <dbReference type="NCBI Taxonomy" id="1173085"/>
    <lineage>
        <taxon>Bacteria</taxon>
        <taxon>Bacillati</taxon>
        <taxon>Bacillota</taxon>
        <taxon>Bacilli</taxon>
        <taxon>Bacillales</taxon>
        <taxon>Paenibacillaceae</taxon>
        <taxon>Paenibacillus</taxon>
    </lineage>
</organism>
<dbReference type="Proteomes" id="UP001199916">
    <property type="component" value="Unassembled WGS sequence"/>
</dbReference>
<dbReference type="InterPro" id="IPR018392">
    <property type="entry name" value="LysM"/>
</dbReference>
<dbReference type="InterPro" id="IPR036779">
    <property type="entry name" value="LysM_dom_sf"/>
</dbReference>
<evidence type="ECO:0000256" key="1">
    <source>
        <dbReference type="SAM" id="Phobius"/>
    </source>
</evidence>
<accession>A0ABS8YP17</accession>
<proteinExistence type="predicted"/>
<reference evidence="3 4" key="1">
    <citation type="submission" date="2021-11" db="EMBL/GenBank/DDBJ databases">
        <title>Draft genome sequence of Paenibacillus profundus YoMME, a new Gram-positive bacteria with exoelectrogenic properties.</title>
        <authorList>
            <person name="Hubenova Y."/>
            <person name="Hubenova E."/>
            <person name="Manasiev Y."/>
            <person name="Peykov S."/>
            <person name="Mitov M."/>
        </authorList>
    </citation>
    <scope>NUCLEOTIDE SEQUENCE [LARGE SCALE GENOMIC DNA]</scope>
    <source>
        <strain evidence="3 4">YoMME</strain>
    </source>
</reference>
<feature type="transmembrane region" description="Helical" evidence="1">
    <location>
        <begin position="32"/>
        <end position="54"/>
    </location>
</feature>
<dbReference type="RefSeq" id="WP_233698367.1">
    <property type="nucleotide sequence ID" value="NZ_JAJNBZ010000024.1"/>
</dbReference>
<dbReference type="CDD" id="cd00118">
    <property type="entry name" value="LysM"/>
    <property type="match status" value="1"/>
</dbReference>
<sequence length="124" mass="13997">MMYTTYRSIYNVSTAASNGRGKQRRSIHIRRLRLIVFTIALFFVTCGSIVQAWGNDDVQEQVGMESAVERVLVQPGDSLWVIAAAYKPEHMDIRQYIYEIIVLNDIEGHTLLAGDVILVPLGLE</sequence>
<dbReference type="PROSITE" id="PS51782">
    <property type="entry name" value="LYSM"/>
    <property type="match status" value="1"/>
</dbReference>
<evidence type="ECO:0000313" key="3">
    <source>
        <dbReference type="EMBL" id="MCE5172071.1"/>
    </source>
</evidence>
<evidence type="ECO:0000259" key="2">
    <source>
        <dbReference type="PROSITE" id="PS51782"/>
    </source>
</evidence>
<keyword evidence="1" id="KW-0472">Membrane</keyword>
<dbReference type="Pfam" id="PF01476">
    <property type="entry name" value="LysM"/>
    <property type="match status" value="1"/>
</dbReference>
<dbReference type="EMBL" id="JAJNBZ010000024">
    <property type="protein sequence ID" value="MCE5172071.1"/>
    <property type="molecule type" value="Genomic_DNA"/>
</dbReference>
<dbReference type="Gene3D" id="3.10.350.10">
    <property type="entry name" value="LysM domain"/>
    <property type="match status" value="1"/>
</dbReference>
<dbReference type="SUPFAM" id="SSF54106">
    <property type="entry name" value="LysM domain"/>
    <property type="match status" value="1"/>
</dbReference>
<keyword evidence="1" id="KW-1133">Transmembrane helix</keyword>
<comment type="caution">
    <text evidence="3">The sequence shown here is derived from an EMBL/GenBank/DDBJ whole genome shotgun (WGS) entry which is preliminary data.</text>
</comment>
<keyword evidence="4" id="KW-1185">Reference proteome</keyword>
<protein>
    <submittedName>
        <fullName evidence="3">LysM peptidoglycan-binding domain-containing protein</fullName>
    </submittedName>
</protein>
<gene>
    <name evidence="3" type="ORF">LQV63_22580</name>
</gene>
<feature type="domain" description="LysM" evidence="2">
    <location>
        <begin position="69"/>
        <end position="119"/>
    </location>
</feature>
<evidence type="ECO:0000313" key="4">
    <source>
        <dbReference type="Proteomes" id="UP001199916"/>
    </source>
</evidence>
<keyword evidence="1" id="KW-0812">Transmembrane</keyword>
<name>A0ABS8YP17_9BACL</name>